<dbReference type="InterPro" id="IPR001789">
    <property type="entry name" value="Sig_transdc_resp-reg_receiver"/>
</dbReference>
<organism evidence="3 4">
    <name type="scientific">Rhodovastum atsumiense</name>
    <dbReference type="NCBI Taxonomy" id="504468"/>
    <lineage>
        <taxon>Bacteria</taxon>
        <taxon>Pseudomonadati</taxon>
        <taxon>Pseudomonadota</taxon>
        <taxon>Alphaproteobacteria</taxon>
        <taxon>Acetobacterales</taxon>
        <taxon>Acetobacteraceae</taxon>
        <taxon>Rhodovastum</taxon>
    </lineage>
</organism>
<keyword evidence="4" id="KW-1185">Reference proteome</keyword>
<dbReference type="EMBL" id="VWPK01000042">
    <property type="protein sequence ID" value="KAA5609902.1"/>
    <property type="molecule type" value="Genomic_DNA"/>
</dbReference>
<feature type="modified residue" description="4-aspartylphosphate" evidence="1">
    <location>
        <position position="56"/>
    </location>
</feature>
<evidence type="ECO:0000256" key="1">
    <source>
        <dbReference type="PROSITE-ProRule" id="PRU00169"/>
    </source>
</evidence>
<dbReference type="InterPro" id="IPR011006">
    <property type="entry name" value="CheY-like_superfamily"/>
</dbReference>
<dbReference type="Pfam" id="PF00072">
    <property type="entry name" value="Response_reg"/>
    <property type="match status" value="1"/>
</dbReference>
<dbReference type="SUPFAM" id="SSF52172">
    <property type="entry name" value="CheY-like"/>
    <property type="match status" value="1"/>
</dbReference>
<name>A0A5M6INS1_9PROT</name>
<dbReference type="Gene3D" id="3.40.50.2300">
    <property type="match status" value="1"/>
</dbReference>
<keyword evidence="1" id="KW-0597">Phosphoprotein</keyword>
<dbReference type="SMART" id="SM00448">
    <property type="entry name" value="REC"/>
    <property type="match status" value="1"/>
</dbReference>
<dbReference type="OrthoDB" id="582170at2"/>
<evidence type="ECO:0000259" key="2">
    <source>
        <dbReference type="PROSITE" id="PS50110"/>
    </source>
</evidence>
<proteinExistence type="predicted"/>
<sequence length="165" mass="17804">MPAGWRVLVVEDRSLIAGKVVRVLQAAGCIPVGPMPTLAAGEALVGTERLDAAVLDIDLRGEAVYPLAELLRRHGVPLLFLTGYGQAALPQAWQGVPLVAKPFEPAVLLAALGRLRAGQPAPVEETACRETSSDIALRAWDTIRQSRNIVMETRVLREVNRTEPQ</sequence>
<dbReference type="Proteomes" id="UP000325255">
    <property type="component" value="Unassembled WGS sequence"/>
</dbReference>
<reference evidence="3 4" key="1">
    <citation type="submission" date="2019-09" db="EMBL/GenBank/DDBJ databases">
        <title>Genome sequence of Rhodovastum atsumiense, a diverse member of the Acetobacteraceae family of non-sulfur purple photosynthetic bacteria.</title>
        <authorList>
            <person name="Meyer T."/>
            <person name="Kyndt J."/>
        </authorList>
    </citation>
    <scope>NUCLEOTIDE SEQUENCE [LARGE SCALE GENOMIC DNA]</scope>
    <source>
        <strain evidence="3 4">DSM 21279</strain>
    </source>
</reference>
<comment type="caution">
    <text evidence="3">The sequence shown here is derived from an EMBL/GenBank/DDBJ whole genome shotgun (WGS) entry which is preliminary data.</text>
</comment>
<gene>
    <name evidence="3" type="ORF">F1189_22120</name>
</gene>
<accession>A0A5M6INS1</accession>
<evidence type="ECO:0000313" key="4">
    <source>
        <dbReference type="Proteomes" id="UP000325255"/>
    </source>
</evidence>
<evidence type="ECO:0000313" key="3">
    <source>
        <dbReference type="EMBL" id="KAA5609902.1"/>
    </source>
</evidence>
<dbReference type="PROSITE" id="PS50110">
    <property type="entry name" value="RESPONSE_REGULATORY"/>
    <property type="match status" value="1"/>
</dbReference>
<feature type="domain" description="Response regulatory" evidence="2">
    <location>
        <begin position="6"/>
        <end position="116"/>
    </location>
</feature>
<protein>
    <submittedName>
        <fullName evidence="3">Response regulator</fullName>
    </submittedName>
</protein>
<dbReference type="GO" id="GO:0000160">
    <property type="term" value="P:phosphorelay signal transduction system"/>
    <property type="evidence" value="ECO:0007669"/>
    <property type="project" value="InterPro"/>
</dbReference>
<dbReference type="AlphaFoldDB" id="A0A5M6INS1"/>